<feature type="compositionally biased region" description="Polar residues" evidence="1">
    <location>
        <begin position="49"/>
        <end position="66"/>
    </location>
</feature>
<protein>
    <submittedName>
        <fullName evidence="2">Uncharacterized protein</fullName>
    </submittedName>
</protein>
<name>A0A6H0A0M9_STASA</name>
<dbReference type="EMBL" id="MN909556">
    <property type="protein sequence ID" value="QIS31355.1"/>
    <property type="molecule type" value="Genomic_DNA"/>
</dbReference>
<evidence type="ECO:0000313" key="2">
    <source>
        <dbReference type="EMBL" id="QIS31355.1"/>
    </source>
</evidence>
<geneLocation type="plasmid" evidence="2">
    <name>p1005578_vga</name>
</geneLocation>
<organism evidence="2">
    <name type="scientific">Staphylococcus saprophyticus</name>
    <dbReference type="NCBI Taxonomy" id="29385"/>
    <lineage>
        <taxon>Bacteria</taxon>
        <taxon>Bacillati</taxon>
        <taxon>Bacillota</taxon>
        <taxon>Bacilli</taxon>
        <taxon>Bacillales</taxon>
        <taxon>Staphylococcaceae</taxon>
        <taxon>Staphylococcus</taxon>
    </lineage>
</organism>
<feature type="compositionally biased region" description="Basic and acidic residues" evidence="1">
    <location>
        <begin position="67"/>
        <end position="76"/>
    </location>
</feature>
<keyword evidence="2" id="KW-0614">Plasmid</keyword>
<evidence type="ECO:0000256" key="1">
    <source>
        <dbReference type="SAM" id="MobiDB-lite"/>
    </source>
</evidence>
<feature type="region of interest" description="Disordered" evidence="1">
    <location>
        <begin position="13"/>
        <end position="109"/>
    </location>
</feature>
<accession>A0A6H0A0M9</accession>
<proteinExistence type="predicted"/>
<dbReference type="AlphaFoldDB" id="A0A6H0A0M9"/>
<sequence>MKKYHTVLLARLRRAKKMPLFESNQATKTSSKNKSNTENQEVLFKEDSTSSLFGKHSNSNKNTVKTEPTKNSDKSGKKPLFSTQTKQSEERNEDESNNSKTLFESPNIEKKKFKIKNRPRIKKKDKPLIQFKKHKPKKTFLDITNIIDRTDEASGGLFILRDGTYMKFFQVHPKDIMSRNSNEQLYDMGVLLNMLKAYNKDNKILALNMPIDTEQQRTNLIKKHDTRENDIHKYFLEKRIEKFEYLEQSSRMERSFLAMVFGTTPQELRINLQTYKNAMSGGFPIKMLNEEQEIKILYKLNNQCEEIK</sequence>
<reference evidence="2" key="1">
    <citation type="submission" date="2020-01" db="EMBL/GenBank/DDBJ databases">
        <title>Characterization of a novel vga gene recovered from a Staphylococcus saprophyticus causing a community-acquired urinary tract infection: Report from SENTRY Antimicrobial Surveillance Program 2017.</title>
        <authorList>
            <person name="Deshpande L.M."/>
            <person name="Cantrell L."/>
            <person name="Romero J.R."/>
            <person name="Carvalhaes C."/>
            <person name="Sader H.S."/>
            <person name="Mendes R.E."/>
        </authorList>
    </citation>
    <scope>NUCLEOTIDE SEQUENCE</scope>
    <source>
        <strain evidence="2">1005578</strain>
        <plasmid evidence="2">p1005578_vga</plasmid>
    </source>
</reference>
<feature type="compositionally biased region" description="Polar residues" evidence="1">
    <location>
        <begin position="22"/>
        <end position="40"/>
    </location>
</feature>